<dbReference type="EMBL" id="WTYY01000001">
    <property type="protein sequence ID" value="MXO87202.1"/>
    <property type="molecule type" value="Genomic_DNA"/>
</dbReference>
<evidence type="ECO:0000256" key="6">
    <source>
        <dbReference type="PROSITE-ProRule" id="PRU00433"/>
    </source>
</evidence>
<dbReference type="PRINTS" id="PR00604">
    <property type="entry name" value="CYTCHRMECIAB"/>
</dbReference>
<organism evidence="9 10">
    <name type="scientific">Alteraurantiacibacter aestuarii</name>
    <dbReference type="NCBI Taxonomy" id="650004"/>
    <lineage>
        <taxon>Bacteria</taxon>
        <taxon>Pseudomonadati</taxon>
        <taxon>Pseudomonadota</taxon>
        <taxon>Alphaproteobacteria</taxon>
        <taxon>Sphingomonadales</taxon>
        <taxon>Erythrobacteraceae</taxon>
        <taxon>Alteraurantiacibacter</taxon>
    </lineage>
</organism>
<reference evidence="9 10" key="1">
    <citation type="submission" date="2019-12" db="EMBL/GenBank/DDBJ databases">
        <title>Genomic-based taxomic classification of the family Erythrobacteraceae.</title>
        <authorList>
            <person name="Xu L."/>
        </authorList>
    </citation>
    <scope>NUCLEOTIDE SEQUENCE [LARGE SCALE GENOMIC DNA]</scope>
    <source>
        <strain evidence="9 10">JCM 16339</strain>
    </source>
</reference>
<feature type="domain" description="Cytochrome c" evidence="8">
    <location>
        <begin position="38"/>
        <end position="135"/>
    </location>
</feature>
<dbReference type="PANTHER" id="PTHR11961">
    <property type="entry name" value="CYTOCHROME C"/>
    <property type="match status" value="1"/>
</dbReference>
<keyword evidence="1" id="KW-0813">Transport</keyword>
<proteinExistence type="predicted"/>
<evidence type="ECO:0000256" key="4">
    <source>
        <dbReference type="ARBA" id="ARBA00022982"/>
    </source>
</evidence>
<keyword evidence="10" id="KW-1185">Reference proteome</keyword>
<gene>
    <name evidence="9" type="ORF">GRI32_00425</name>
</gene>
<dbReference type="Pfam" id="PF00034">
    <property type="entry name" value="Cytochrom_C"/>
    <property type="match status" value="1"/>
</dbReference>
<keyword evidence="3 6" id="KW-0479">Metal-binding</keyword>
<dbReference type="Proteomes" id="UP000435243">
    <property type="component" value="Unassembled WGS sequence"/>
</dbReference>
<protein>
    <submittedName>
        <fullName evidence="9">C-type cytochrome</fullName>
    </submittedName>
</protein>
<dbReference type="InterPro" id="IPR002327">
    <property type="entry name" value="Cyt_c_1A/1B"/>
</dbReference>
<evidence type="ECO:0000256" key="7">
    <source>
        <dbReference type="SAM" id="MobiDB-lite"/>
    </source>
</evidence>
<dbReference type="InterPro" id="IPR036909">
    <property type="entry name" value="Cyt_c-like_dom_sf"/>
</dbReference>
<name>A0A844ZIV1_9SPHN</name>
<dbReference type="OrthoDB" id="9805828at2"/>
<dbReference type="InterPro" id="IPR009056">
    <property type="entry name" value="Cyt_c-like_dom"/>
</dbReference>
<dbReference type="AlphaFoldDB" id="A0A844ZIV1"/>
<evidence type="ECO:0000256" key="5">
    <source>
        <dbReference type="ARBA" id="ARBA00023004"/>
    </source>
</evidence>
<dbReference type="Gene3D" id="1.10.760.10">
    <property type="entry name" value="Cytochrome c-like domain"/>
    <property type="match status" value="1"/>
</dbReference>
<evidence type="ECO:0000259" key="8">
    <source>
        <dbReference type="PROSITE" id="PS51007"/>
    </source>
</evidence>
<evidence type="ECO:0000256" key="1">
    <source>
        <dbReference type="ARBA" id="ARBA00022448"/>
    </source>
</evidence>
<keyword evidence="4" id="KW-0249">Electron transport</keyword>
<feature type="compositionally biased region" description="Low complexity" evidence="7">
    <location>
        <begin position="19"/>
        <end position="33"/>
    </location>
</feature>
<dbReference type="PROSITE" id="PS51007">
    <property type="entry name" value="CYTC"/>
    <property type="match status" value="1"/>
</dbReference>
<dbReference type="GO" id="GO:0009055">
    <property type="term" value="F:electron transfer activity"/>
    <property type="evidence" value="ECO:0007669"/>
    <property type="project" value="InterPro"/>
</dbReference>
<dbReference type="GO" id="GO:0020037">
    <property type="term" value="F:heme binding"/>
    <property type="evidence" value="ECO:0007669"/>
    <property type="project" value="InterPro"/>
</dbReference>
<feature type="compositionally biased region" description="Acidic residues" evidence="7">
    <location>
        <begin position="1"/>
        <end position="18"/>
    </location>
</feature>
<feature type="region of interest" description="Disordered" evidence="7">
    <location>
        <begin position="1"/>
        <end position="33"/>
    </location>
</feature>
<evidence type="ECO:0000313" key="9">
    <source>
        <dbReference type="EMBL" id="MXO87202.1"/>
    </source>
</evidence>
<keyword evidence="2 6" id="KW-0349">Heme</keyword>
<dbReference type="GO" id="GO:0046872">
    <property type="term" value="F:metal ion binding"/>
    <property type="evidence" value="ECO:0007669"/>
    <property type="project" value="UniProtKB-KW"/>
</dbReference>
<evidence type="ECO:0000256" key="3">
    <source>
        <dbReference type="ARBA" id="ARBA00022723"/>
    </source>
</evidence>
<accession>A0A844ZIV1</accession>
<evidence type="ECO:0000313" key="10">
    <source>
        <dbReference type="Proteomes" id="UP000435243"/>
    </source>
</evidence>
<keyword evidence="5 6" id="KW-0408">Iron</keyword>
<comment type="caution">
    <text evidence="9">The sequence shown here is derived from an EMBL/GenBank/DDBJ whole genome shotgun (WGS) entry which is preliminary data.</text>
</comment>
<sequence>MAGEVADGEAEDGAEEPAAEPSATPTPTPSAAVAPAPAVAMAAPAAFTQCAICHSVEPGKSGIGPSLAGVVGRRSGSVAGFSYSPAMREAGLTWNEATLQRYLGDPAGVVPGTTMALPGIPAADRSAIIAYLKTK</sequence>
<evidence type="ECO:0000256" key="2">
    <source>
        <dbReference type="ARBA" id="ARBA00022617"/>
    </source>
</evidence>
<dbReference type="SUPFAM" id="SSF46626">
    <property type="entry name" value="Cytochrome c"/>
    <property type="match status" value="1"/>
</dbReference>